<keyword evidence="3" id="KW-1185">Reference proteome</keyword>
<dbReference type="AlphaFoldDB" id="A0A2T4Z006"/>
<evidence type="ECO:0000313" key="2">
    <source>
        <dbReference type="EMBL" id="PTM52786.1"/>
    </source>
</evidence>
<feature type="chain" id="PRO_5015750486" description="Polysaccharide lyase-like protein" evidence="1">
    <location>
        <begin position="19"/>
        <end position="240"/>
    </location>
</feature>
<organism evidence="2 3">
    <name type="scientific">Phreatobacter oligotrophus</name>
    <dbReference type="NCBI Taxonomy" id="1122261"/>
    <lineage>
        <taxon>Bacteria</taxon>
        <taxon>Pseudomonadati</taxon>
        <taxon>Pseudomonadota</taxon>
        <taxon>Alphaproteobacteria</taxon>
        <taxon>Hyphomicrobiales</taxon>
        <taxon>Phreatobacteraceae</taxon>
        <taxon>Phreatobacter</taxon>
    </lineage>
</organism>
<accession>A0A2T4Z006</accession>
<sequence length="240" mass="25375">MRAALVVLALLASSGAGAQDFPGFTRAVAAGAHPAMEVLQPHPVRLPGFPTTRIELRAGDCGPPCPADTERAELQESGPGLAPGAPVFTALSLFIPRGTLATPDLTVTLARLMQGETVVLAVEWRPGGLFATGPALGEDRLIVPETSLAQRWHDILIDQLWSAGPDGRLALWVNGQRVVQRTGPNAAAGAAVRLAYGLSRRPVSAFTARTGTRPPTQVVYFAAVRRDADRGQVDIDLRVR</sequence>
<dbReference type="Proteomes" id="UP000241808">
    <property type="component" value="Unassembled WGS sequence"/>
</dbReference>
<dbReference type="Gene3D" id="2.60.120.200">
    <property type="match status" value="1"/>
</dbReference>
<keyword evidence="1" id="KW-0732">Signal</keyword>
<gene>
    <name evidence="2" type="ORF">C8P69_10764</name>
</gene>
<evidence type="ECO:0008006" key="4">
    <source>
        <dbReference type="Google" id="ProtNLM"/>
    </source>
</evidence>
<evidence type="ECO:0000256" key="1">
    <source>
        <dbReference type="SAM" id="SignalP"/>
    </source>
</evidence>
<feature type="signal peptide" evidence="1">
    <location>
        <begin position="1"/>
        <end position="18"/>
    </location>
</feature>
<reference evidence="2 3" key="1">
    <citation type="submission" date="2018-04" db="EMBL/GenBank/DDBJ databases">
        <title>Genomic Encyclopedia of Archaeal and Bacterial Type Strains, Phase II (KMG-II): from individual species to whole genera.</title>
        <authorList>
            <person name="Goeker M."/>
        </authorList>
    </citation>
    <scope>NUCLEOTIDE SEQUENCE [LARGE SCALE GENOMIC DNA]</scope>
    <source>
        <strain evidence="2 3">DSM 25521</strain>
    </source>
</reference>
<comment type="caution">
    <text evidence="2">The sequence shown here is derived from an EMBL/GenBank/DDBJ whole genome shotgun (WGS) entry which is preliminary data.</text>
</comment>
<proteinExistence type="predicted"/>
<evidence type="ECO:0000313" key="3">
    <source>
        <dbReference type="Proteomes" id="UP000241808"/>
    </source>
</evidence>
<protein>
    <recommendedName>
        <fullName evidence="4">Polysaccharide lyase-like protein</fullName>
    </recommendedName>
</protein>
<dbReference type="RefSeq" id="WP_108178440.1">
    <property type="nucleotide sequence ID" value="NZ_PZZL01000007.1"/>
</dbReference>
<dbReference type="EMBL" id="PZZL01000007">
    <property type="protein sequence ID" value="PTM52786.1"/>
    <property type="molecule type" value="Genomic_DNA"/>
</dbReference>
<name>A0A2T4Z006_9HYPH</name>
<dbReference type="OrthoDB" id="118830at2"/>